<dbReference type="InterPro" id="IPR036388">
    <property type="entry name" value="WH-like_DNA-bd_sf"/>
</dbReference>
<sequence>MSEKKITRLPRYQQIAIEIAERIVDNRYQVGDKIHARSTLATTFGVSPETARKAVNILVDLNIMEVKHGSGVFVASKSKAVTYLEQYKDVQSIEEIKNDLFNSLARQKQELMDFTKQVDQLVSQTVKLNKVNPMLPSELVITEEAEHLNTSISDLNLWHETSATVIAILHKEELVLSPGPYAVLNAGDTVYFIGNEFATQRMTNFFYPNKDH</sequence>
<dbReference type="PROSITE" id="PS50949">
    <property type="entry name" value="HTH_GNTR"/>
    <property type="match status" value="1"/>
</dbReference>
<dbReference type="GO" id="GO:0003700">
    <property type="term" value="F:DNA-binding transcription factor activity"/>
    <property type="evidence" value="ECO:0007669"/>
    <property type="project" value="InterPro"/>
</dbReference>
<dbReference type="GeneID" id="63145513"/>
<dbReference type="PANTHER" id="PTHR44846:SF1">
    <property type="entry name" value="MANNOSYL-D-GLYCERATE TRANSPORT_METABOLISM SYSTEM REPRESSOR MNGR-RELATED"/>
    <property type="match status" value="1"/>
</dbReference>
<dbReference type="InterPro" id="IPR036390">
    <property type="entry name" value="WH_DNA-bd_sf"/>
</dbReference>
<dbReference type="PANTHER" id="PTHR44846">
    <property type="entry name" value="MANNOSYL-D-GLYCERATE TRANSPORT/METABOLISM SYSTEM REPRESSOR MNGR-RELATED"/>
    <property type="match status" value="1"/>
</dbReference>
<dbReference type="AlphaFoldDB" id="A0A369B1B2"/>
<reference evidence="4 5" key="1">
    <citation type="submission" date="2017-05" db="EMBL/GenBank/DDBJ databases">
        <title>Vagococcus spp. assemblies.</title>
        <authorList>
            <person name="Gulvik C.A."/>
        </authorList>
    </citation>
    <scope>NUCLEOTIDE SEQUENCE [LARGE SCALE GENOMIC DNA]</scope>
    <source>
        <strain evidence="4 5">NCFB 2497</strain>
    </source>
</reference>
<dbReference type="Pfam" id="PF02080">
    <property type="entry name" value="TrkA_C"/>
    <property type="match status" value="1"/>
</dbReference>
<dbReference type="OrthoDB" id="226679at2"/>
<evidence type="ECO:0000256" key="1">
    <source>
        <dbReference type="ARBA" id="ARBA00023015"/>
    </source>
</evidence>
<keyword evidence="1" id="KW-0805">Transcription regulation</keyword>
<evidence type="ECO:0000256" key="2">
    <source>
        <dbReference type="ARBA" id="ARBA00023125"/>
    </source>
</evidence>
<gene>
    <name evidence="4" type="ORF">CBF32_00990</name>
</gene>
<dbReference type="InterPro" id="IPR036721">
    <property type="entry name" value="RCK_C_sf"/>
</dbReference>
<protein>
    <submittedName>
        <fullName evidence="4">GntR family transcriptional regulator</fullName>
    </submittedName>
</protein>
<dbReference type="Proteomes" id="UP000288197">
    <property type="component" value="Unassembled WGS sequence"/>
</dbReference>
<dbReference type="PROSITE" id="PS51202">
    <property type="entry name" value="RCK_C"/>
    <property type="match status" value="1"/>
</dbReference>
<accession>A0A369B1B2</accession>
<dbReference type="EMBL" id="NGJX01000001">
    <property type="protein sequence ID" value="RSU05603.1"/>
    <property type="molecule type" value="Genomic_DNA"/>
</dbReference>
<dbReference type="InterPro" id="IPR050679">
    <property type="entry name" value="Bact_HTH_transcr_reg"/>
</dbReference>
<dbReference type="GO" id="GO:0006813">
    <property type="term" value="P:potassium ion transport"/>
    <property type="evidence" value="ECO:0007669"/>
    <property type="project" value="InterPro"/>
</dbReference>
<dbReference type="Pfam" id="PF00392">
    <property type="entry name" value="GntR"/>
    <property type="match status" value="1"/>
</dbReference>
<dbReference type="RefSeq" id="WP_086341932.1">
    <property type="nucleotide sequence ID" value="NZ_CP081470.1"/>
</dbReference>
<dbReference type="InterPro" id="IPR000524">
    <property type="entry name" value="Tscrpt_reg_HTH_GntR"/>
</dbReference>
<organism evidence="4 5">
    <name type="scientific">Vagococcus fluvialis</name>
    <dbReference type="NCBI Taxonomy" id="2738"/>
    <lineage>
        <taxon>Bacteria</taxon>
        <taxon>Bacillati</taxon>
        <taxon>Bacillota</taxon>
        <taxon>Bacilli</taxon>
        <taxon>Lactobacillales</taxon>
        <taxon>Enterococcaceae</taxon>
        <taxon>Vagococcus</taxon>
    </lineage>
</organism>
<dbReference type="GO" id="GO:0008324">
    <property type="term" value="F:monoatomic cation transmembrane transporter activity"/>
    <property type="evidence" value="ECO:0007669"/>
    <property type="project" value="InterPro"/>
</dbReference>
<dbReference type="CDD" id="cd07377">
    <property type="entry name" value="WHTH_GntR"/>
    <property type="match status" value="1"/>
</dbReference>
<name>A0A369B1B2_9ENTE</name>
<proteinExistence type="predicted"/>
<evidence type="ECO:0000313" key="4">
    <source>
        <dbReference type="EMBL" id="RSU05603.1"/>
    </source>
</evidence>
<dbReference type="Gene3D" id="3.30.70.1450">
    <property type="entry name" value="Regulator of K+ conductance, C-terminal domain"/>
    <property type="match status" value="1"/>
</dbReference>
<dbReference type="GO" id="GO:0045892">
    <property type="term" value="P:negative regulation of DNA-templated transcription"/>
    <property type="evidence" value="ECO:0007669"/>
    <property type="project" value="TreeGrafter"/>
</dbReference>
<keyword evidence="3" id="KW-0804">Transcription</keyword>
<keyword evidence="2" id="KW-0238">DNA-binding</keyword>
<evidence type="ECO:0000313" key="5">
    <source>
        <dbReference type="Proteomes" id="UP000288197"/>
    </source>
</evidence>
<dbReference type="GO" id="GO:0003677">
    <property type="term" value="F:DNA binding"/>
    <property type="evidence" value="ECO:0007669"/>
    <property type="project" value="UniProtKB-KW"/>
</dbReference>
<dbReference type="InterPro" id="IPR006037">
    <property type="entry name" value="RCK_C"/>
</dbReference>
<dbReference type="SMART" id="SM00345">
    <property type="entry name" value="HTH_GNTR"/>
    <property type="match status" value="1"/>
</dbReference>
<dbReference type="SUPFAM" id="SSF116726">
    <property type="entry name" value="TrkA C-terminal domain-like"/>
    <property type="match status" value="1"/>
</dbReference>
<comment type="caution">
    <text evidence="4">The sequence shown here is derived from an EMBL/GenBank/DDBJ whole genome shotgun (WGS) entry which is preliminary data.</text>
</comment>
<dbReference type="Gene3D" id="1.10.10.10">
    <property type="entry name" value="Winged helix-like DNA-binding domain superfamily/Winged helix DNA-binding domain"/>
    <property type="match status" value="1"/>
</dbReference>
<dbReference type="SUPFAM" id="SSF46785">
    <property type="entry name" value="Winged helix' DNA-binding domain"/>
    <property type="match status" value="1"/>
</dbReference>
<evidence type="ECO:0000256" key="3">
    <source>
        <dbReference type="ARBA" id="ARBA00023163"/>
    </source>
</evidence>
<keyword evidence="5" id="KW-1185">Reference proteome</keyword>